<evidence type="ECO:0000313" key="2">
    <source>
        <dbReference type="Proteomes" id="UP000028984"/>
    </source>
</evidence>
<comment type="caution">
    <text evidence="1">The sequence shown here is derived from an EMBL/GenBank/DDBJ whole genome shotgun (WGS) entry which is preliminary data.</text>
</comment>
<reference evidence="1 2" key="1">
    <citation type="submission" date="2014-03" db="EMBL/GenBank/DDBJ databases">
        <title>Genomics of Bifidobacteria.</title>
        <authorList>
            <person name="Ventura M."/>
            <person name="Milani C."/>
            <person name="Lugli G.A."/>
        </authorList>
    </citation>
    <scope>NUCLEOTIDE SEQUENCE [LARGE SCALE GENOMIC DNA]</scope>
    <source>
        <strain evidence="1 2">DSM 23975</strain>
    </source>
</reference>
<dbReference type="OrthoDB" id="3232464at2"/>
<sequence>MTAEYTQITPELVTDQSDSKPVHIQYGDVKLDLPRLDDSRHVPLAVLTVGMTAISRGWDNLDEDEKIGLLSVLLAYLTREYPRLERELDRKSGDKIKDVGRIIDAWAKASSTDPKS</sequence>
<gene>
    <name evidence="1" type="ORF">BREU_1377</name>
</gene>
<dbReference type="EMBL" id="JGZK01000005">
    <property type="protein sequence ID" value="KFI86208.1"/>
    <property type="molecule type" value="Genomic_DNA"/>
</dbReference>
<dbReference type="AlphaFoldDB" id="A0A087CSF8"/>
<dbReference type="RefSeq" id="WP_044090523.1">
    <property type="nucleotide sequence ID" value="NZ_JDUW01000030.1"/>
</dbReference>
<accession>A0A087CSF8</accession>
<dbReference type="Proteomes" id="UP000028984">
    <property type="component" value="Unassembled WGS sequence"/>
</dbReference>
<name>A0A087CSF8_9BIFI</name>
<protein>
    <submittedName>
        <fullName evidence="1">Uncharacterized protein</fullName>
    </submittedName>
</protein>
<proteinExistence type="predicted"/>
<evidence type="ECO:0000313" key="1">
    <source>
        <dbReference type="EMBL" id="KFI86208.1"/>
    </source>
</evidence>
<organism evidence="1 2">
    <name type="scientific">Bifidobacterium reuteri DSM 23975</name>
    <dbReference type="NCBI Taxonomy" id="1437610"/>
    <lineage>
        <taxon>Bacteria</taxon>
        <taxon>Bacillati</taxon>
        <taxon>Actinomycetota</taxon>
        <taxon>Actinomycetes</taxon>
        <taxon>Bifidobacteriales</taxon>
        <taxon>Bifidobacteriaceae</taxon>
        <taxon>Bifidobacterium</taxon>
    </lineage>
</organism>
<keyword evidence="2" id="KW-1185">Reference proteome</keyword>
<dbReference type="STRING" id="1437610.BREU_1377"/>